<evidence type="ECO:0000313" key="3">
    <source>
        <dbReference type="Proteomes" id="UP000325315"/>
    </source>
</evidence>
<dbReference type="EMBL" id="SMMG02000001">
    <property type="protein sequence ID" value="KAA3487108.1"/>
    <property type="molecule type" value="Genomic_DNA"/>
</dbReference>
<dbReference type="Proteomes" id="UP000325315">
    <property type="component" value="Unassembled WGS sequence"/>
</dbReference>
<comment type="caution">
    <text evidence="2">The sequence shown here is derived from an EMBL/GenBank/DDBJ whole genome shotgun (WGS) entry which is preliminary data.</text>
</comment>
<dbReference type="PANTHER" id="PTHR24559:SF444">
    <property type="entry name" value="REVERSE TRANSCRIPTASE DOMAIN-CONTAINING PROTEIN"/>
    <property type="match status" value="1"/>
</dbReference>
<keyword evidence="3" id="KW-1185">Reference proteome</keyword>
<feature type="domain" description="Reverse transcriptase/retrotransposon-derived protein RNase H-like" evidence="1">
    <location>
        <begin position="236"/>
        <end position="291"/>
    </location>
</feature>
<dbReference type="Pfam" id="PF17919">
    <property type="entry name" value="RT_RNaseH_2"/>
    <property type="match status" value="1"/>
</dbReference>
<evidence type="ECO:0000259" key="1">
    <source>
        <dbReference type="Pfam" id="PF17919"/>
    </source>
</evidence>
<dbReference type="OrthoDB" id="415724at2759"/>
<dbReference type="Gene3D" id="3.10.10.10">
    <property type="entry name" value="HIV Type 1 Reverse Transcriptase, subunit A, domain 1"/>
    <property type="match status" value="1"/>
</dbReference>
<evidence type="ECO:0000313" key="2">
    <source>
        <dbReference type="EMBL" id="KAA3487108.1"/>
    </source>
</evidence>
<dbReference type="InterPro" id="IPR041577">
    <property type="entry name" value="RT_RNaseH_2"/>
</dbReference>
<dbReference type="SUPFAM" id="SSF56672">
    <property type="entry name" value="DNA/RNA polymerases"/>
    <property type="match status" value="1"/>
</dbReference>
<dbReference type="InterPro" id="IPR053134">
    <property type="entry name" value="RNA-dir_DNA_polymerase"/>
</dbReference>
<reference evidence="3" key="1">
    <citation type="journal article" date="2019" name="Plant Biotechnol. J.">
        <title>Genome sequencing of the Australian wild diploid species Gossypium australe highlights disease resistance and delayed gland morphogenesis.</title>
        <authorList>
            <person name="Cai Y."/>
            <person name="Cai X."/>
            <person name="Wang Q."/>
            <person name="Wang P."/>
            <person name="Zhang Y."/>
            <person name="Cai C."/>
            <person name="Xu Y."/>
            <person name="Wang K."/>
            <person name="Zhou Z."/>
            <person name="Wang C."/>
            <person name="Geng S."/>
            <person name="Li B."/>
            <person name="Dong Q."/>
            <person name="Hou Y."/>
            <person name="Wang H."/>
            <person name="Ai P."/>
            <person name="Liu Z."/>
            <person name="Yi F."/>
            <person name="Sun M."/>
            <person name="An G."/>
            <person name="Cheng J."/>
            <person name="Zhang Y."/>
            <person name="Shi Q."/>
            <person name="Xie Y."/>
            <person name="Shi X."/>
            <person name="Chang Y."/>
            <person name="Huang F."/>
            <person name="Chen Y."/>
            <person name="Hong S."/>
            <person name="Mi L."/>
            <person name="Sun Q."/>
            <person name="Zhang L."/>
            <person name="Zhou B."/>
            <person name="Peng R."/>
            <person name="Zhang X."/>
            <person name="Liu F."/>
        </authorList>
    </citation>
    <scope>NUCLEOTIDE SEQUENCE [LARGE SCALE GENOMIC DNA]</scope>
    <source>
        <strain evidence="3">cv. PA1801</strain>
    </source>
</reference>
<dbReference type="PANTHER" id="PTHR24559">
    <property type="entry name" value="TRANSPOSON TY3-I GAG-POL POLYPROTEIN"/>
    <property type="match status" value="1"/>
</dbReference>
<accession>A0A5B6X013</accession>
<protein>
    <submittedName>
        <fullName evidence="2">DNA/RNA polymerases superfamily protein</fullName>
    </submittedName>
</protein>
<dbReference type="AlphaFoldDB" id="A0A5B6X013"/>
<organism evidence="2 3">
    <name type="scientific">Gossypium australe</name>
    <dbReference type="NCBI Taxonomy" id="47621"/>
    <lineage>
        <taxon>Eukaryota</taxon>
        <taxon>Viridiplantae</taxon>
        <taxon>Streptophyta</taxon>
        <taxon>Embryophyta</taxon>
        <taxon>Tracheophyta</taxon>
        <taxon>Spermatophyta</taxon>
        <taxon>Magnoliopsida</taxon>
        <taxon>eudicotyledons</taxon>
        <taxon>Gunneridae</taxon>
        <taxon>Pentapetalae</taxon>
        <taxon>rosids</taxon>
        <taxon>malvids</taxon>
        <taxon>Malvales</taxon>
        <taxon>Malvaceae</taxon>
        <taxon>Malvoideae</taxon>
        <taxon>Gossypium</taxon>
    </lineage>
</organism>
<dbReference type="InterPro" id="IPR043502">
    <property type="entry name" value="DNA/RNA_pol_sf"/>
</dbReference>
<proteinExistence type="predicted"/>
<dbReference type="Gene3D" id="3.30.70.270">
    <property type="match status" value="2"/>
</dbReference>
<name>A0A5B6X013_9ROSI</name>
<dbReference type="InterPro" id="IPR043128">
    <property type="entry name" value="Rev_trsase/Diguanyl_cyclase"/>
</dbReference>
<gene>
    <name evidence="2" type="ORF">EPI10_030959</name>
</gene>
<sequence length="291" mass="33806">MDSIQIVREFLNVIPEELQRLPPDREVEFGIELLLGTTSVSSAPYLMEPKELKRLKVQLQELLDRGLRPNVSPWGTPLTVKNKYPLPRINDPLDQFKGTTVFSKIHLRSGYYQLKVKESNVPISFIDLMNLYSKSNSENDEHLRVVLQTLREKNRFAKLSMCEFWLKEVMFLGHVVYAKGICVDPKKFEAILDWRKPKKNFPWFDRIFSEIYLGFFLDSNLLTKLLRKNTPFKLPDQQQASFERLKSILTKAHVLIQPKSSKVYVVYSDALHVGPGCVLMQDEKVIAYASR</sequence>